<protein>
    <submittedName>
        <fullName evidence="1">Uncharacterized protein</fullName>
    </submittedName>
</protein>
<name>A0ABQ9ZTZ6_9CRUS</name>
<reference evidence="1 2" key="1">
    <citation type="journal article" date="2023" name="Nucleic Acids Res.">
        <title>The hologenome of Daphnia magna reveals possible DNA methylation and microbiome-mediated evolution of the host genome.</title>
        <authorList>
            <person name="Chaturvedi A."/>
            <person name="Li X."/>
            <person name="Dhandapani V."/>
            <person name="Marshall H."/>
            <person name="Kissane S."/>
            <person name="Cuenca-Cambronero M."/>
            <person name="Asole G."/>
            <person name="Calvet F."/>
            <person name="Ruiz-Romero M."/>
            <person name="Marangio P."/>
            <person name="Guigo R."/>
            <person name="Rago D."/>
            <person name="Mirbahai L."/>
            <person name="Eastwood N."/>
            <person name="Colbourne J.K."/>
            <person name="Zhou J."/>
            <person name="Mallon E."/>
            <person name="Orsini L."/>
        </authorList>
    </citation>
    <scope>NUCLEOTIDE SEQUENCE [LARGE SCALE GENOMIC DNA]</scope>
    <source>
        <strain evidence="1">LRV0_1</strain>
    </source>
</reference>
<proteinExistence type="predicted"/>
<evidence type="ECO:0000313" key="1">
    <source>
        <dbReference type="EMBL" id="KAK4016349.1"/>
    </source>
</evidence>
<accession>A0ABQ9ZTZ6</accession>
<dbReference type="EMBL" id="JAOYFB010000005">
    <property type="protein sequence ID" value="KAK4016349.1"/>
    <property type="molecule type" value="Genomic_DNA"/>
</dbReference>
<keyword evidence="2" id="KW-1185">Reference proteome</keyword>
<comment type="caution">
    <text evidence="1">The sequence shown here is derived from an EMBL/GenBank/DDBJ whole genome shotgun (WGS) entry which is preliminary data.</text>
</comment>
<dbReference type="Proteomes" id="UP001234178">
    <property type="component" value="Unassembled WGS sequence"/>
</dbReference>
<sequence length="82" mass="8590">MPTKSIYTQLGGCEGCVDIAVNTAEQEHETTACTVLGRPCCQYDRSSCQNSLLPASLSQALGNLPGESIEAVSPPALVDSNF</sequence>
<gene>
    <name evidence="1" type="ORF">OUZ56_031303</name>
</gene>
<organism evidence="1 2">
    <name type="scientific">Daphnia magna</name>
    <dbReference type="NCBI Taxonomy" id="35525"/>
    <lineage>
        <taxon>Eukaryota</taxon>
        <taxon>Metazoa</taxon>
        <taxon>Ecdysozoa</taxon>
        <taxon>Arthropoda</taxon>
        <taxon>Crustacea</taxon>
        <taxon>Branchiopoda</taxon>
        <taxon>Diplostraca</taxon>
        <taxon>Cladocera</taxon>
        <taxon>Anomopoda</taxon>
        <taxon>Daphniidae</taxon>
        <taxon>Daphnia</taxon>
    </lineage>
</organism>
<evidence type="ECO:0000313" key="2">
    <source>
        <dbReference type="Proteomes" id="UP001234178"/>
    </source>
</evidence>